<gene>
    <name evidence="1" type="ORF">SAMN06295909_2449</name>
</gene>
<organism evidence="1 2">
    <name type="scientific">Plantibacter elymi</name>
    <name type="common">nom. nud.</name>
    <dbReference type="NCBI Taxonomy" id="199708"/>
    <lineage>
        <taxon>Bacteria</taxon>
        <taxon>Bacillati</taxon>
        <taxon>Actinomycetota</taxon>
        <taxon>Actinomycetes</taxon>
        <taxon>Micrococcales</taxon>
        <taxon>Microbacteriaceae</taxon>
        <taxon>Plantibacter</taxon>
    </lineage>
</organism>
<reference evidence="1 2" key="1">
    <citation type="submission" date="2017-04" db="EMBL/GenBank/DDBJ databases">
        <authorList>
            <person name="Varghese N."/>
            <person name="Submissions S."/>
        </authorList>
    </citation>
    <scope>NUCLEOTIDE SEQUENCE [LARGE SCALE GENOMIC DNA]</scope>
    <source>
        <strain evidence="1 2">VKM Ac-1784</strain>
    </source>
</reference>
<evidence type="ECO:0000313" key="1">
    <source>
        <dbReference type="EMBL" id="SMQ71125.1"/>
    </source>
</evidence>
<sequence length="66" mass="7825">MQNQDEVQQIVNVVDRLALKFPDTLRDDVARVVTEVHRELDGSPIRDYVPVLVEREARQRLRRRSQ</sequence>
<dbReference type="Proteomes" id="UP000194464">
    <property type="component" value="Unassembled WGS sequence"/>
</dbReference>
<protein>
    <submittedName>
        <fullName evidence="1">Uncharacterized protein</fullName>
    </submittedName>
</protein>
<dbReference type="Gene3D" id="1.10.8.1060">
    <property type="entry name" value="Corynebacterium glutamicum thioredoxin-dependent arsenate reductase, N-terminal domain"/>
    <property type="match status" value="1"/>
</dbReference>
<evidence type="ECO:0000313" key="2">
    <source>
        <dbReference type="Proteomes" id="UP000194464"/>
    </source>
</evidence>
<keyword evidence="2" id="KW-1185">Reference proteome</keyword>
<comment type="caution">
    <text evidence="1">The sequence shown here is derived from an EMBL/GenBank/DDBJ whole genome shotgun (WGS) entry which is preliminary data.</text>
</comment>
<accession>A0ABY1RFZ7</accession>
<dbReference type="RefSeq" id="WP_086474213.1">
    <property type="nucleotide sequence ID" value="NZ_FXWJ01000003.1"/>
</dbReference>
<name>A0ABY1RFZ7_9MICO</name>
<proteinExistence type="predicted"/>
<dbReference type="NCBIfam" id="NF046112">
    <property type="entry name" value="MSMEG_6209_Nter"/>
    <property type="match status" value="1"/>
</dbReference>
<dbReference type="EMBL" id="FXWJ01000003">
    <property type="protein sequence ID" value="SMQ71125.1"/>
    <property type="molecule type" value="Genomic_DNA"/>
</dbReference>